<feature type="domain" description="FAD-binding FR-type" evidence="1">
    <location>
        <begin position="13"/>
        <end position="144"/>
    </location>
</feature>
<dbReference type="SUPFAM" id="SSF63380">
    <property type="entry name" value="Riboflavin synthase domain-like"/>
    <property type="match status" value="1"/>
</dbReference>
<dbReference type="Gene3D" id="3.40.50.80">
    <property type="entry name" value="Nucleotide-binding domain of ferredoxin-NADP reductase (FNR) module"/>
    <property type="match status" value="1"/>
</dbReference>
<dbReference type="InterPro" id="IPR039261">
    <property type="entry name" value="FNR_nucleotide-bd"/>
</dbReference>
<name>A0A0D0IPE6_9MICO</name>
<sequence>MSQGTHFQRERTMYRFTAREVTVTAVSHPVETFARVTLGGPDLHDFVSTGPGDHAKIFFPHPFTGELVAPTAAGPGEDGINRPDGQTFARDFTPLNVRDESEGRVFDVDFFLHDDPGPASAWAAQAAVGDRVVVVGPRGSQSAPTGVGALLCLVDPTALPATVRLINELPLVTDIEVVADVDYDALDWVEAYLREGTGRDVLVREPLGGLDQALLDSEVSPGTFVFAAGDANRLIPLRRVIRDELGLPREQYQISGYWRSGEANFDHHGPIDPADPESIED</sequence>
<evidence type="ECO:0000313" key="3">
    <source>
        <dbReference type="Proteomes" id="UP000032120"/>
    </source>
</evidence>
<dbReference type="RefSeq" id="WP_042545374.1">
    <property type="nucleotide sequence ID" value="NZ_JXSQ01000038.1"/>
</dbReference>
<dbReference type="PANTHER" id="PTHR30157">
    <property type="entry name" value="FERRIC REDUCTASE, NADPH-DEPENDENT"/>
    <property type="match status" value="1"/>
</dbReference>
<dbReference type="InterPro" id="IPR017938">
    <property type="entry name" value="Riboflavin_synthase-like_b-brl"/>
</dbReference>
<evidence type="ECO:0000259" key="1">
    <source>
        <dbReference type="PROSITE" id="PS51384"/>
    </source>
</evidence>
<dbReference type="GO" id="GO:0016491">
    <property type="term" value="F:oxidoreductase activity"/>
    <property type="evidence" value="ECO:0007669"/>
    <property type="project" value="InterPro"/>
</dbReference>
<dbReference type="Pfam" id="PF08021">
    <property type="entry name" value="FAD_binding_9"/>
    <property type="match status" value="1"/>
</dbReference>
<dbReference type="InterPro" id="IPR007037">
    <property type="entry name" value="SIP_rossman_dom"/>
</dbReference>
<dbReference type="InterPro" id="IPR017927">
    <property type="entry name" value="FAD-bd_FR_type"/>
</dbReference>
<comment type="caution">
    <text evidence="2">The sequence shown here is derived from an EMBL/GenBank/DDBJ whole genome shotgun (WGS) entry which is preliminary data.</text>
</comment>
<dbReference type="EMBL" id="JXSQ01000038">
    <property type="protein sequence ID" value="KIP51413.1"/>
    <property type="molecule type" value="Genomic_DNA"/>
</dbReference>
<evidence type="ECO:0000313" key="2">
    <source>
        <dbReference type="EMBL" id="KIP51413.1"/>
    </source>
</evidence>
<accession>A0A0D0IPE6</accession>
<dbReference type="PROSITE" id="PS51384">
    <property type="entry name" value="FAD_FR"/>
    <property type="match status" value="1"/>
</dbReference>
<protein>
    <recommendedName>
        <fullName evidence="1">FAD-binding FR-type domain-containing protein</fullName>
    </recommendedName>
</protein>
<gene>
    <name evidence="2" type="ORF">SD72_15485</name>
</gene>
<dbReference type="CDD" id="cd06193">
    <property type="entry name" value="siderophore_interacting"/>
    <property type="match status" value="1"/>
</dbReference>
<dbReference type="OrthoDB" id="9814826at2"/>
<dbReference type="Pfam" id="PF04954">
    <property type="entry name" value="SIP"/>
    <property type="match status" value="1"/>
</dbReference>
<reference evidence="2 3" key="1">
    <citation type="submission" date="2015-01" db="EMBL/GenBank/DDBJ databases">
        <title>Draft genome sequence of Leucobacter komagatae strain VKM ST2845.</title>
        <authorList>
            <person name="Karlyshev A.V."/>
            <person name="Kudryashova E.B."/>
        </authorList>
    </citation>
    <scope>NUCLEOTIDE SEQUENCE [LARGE SCALE GENOMIC DNA]</scope>
    <source>
        <strain evidence="2 3">VKM ST2845</strain>
    </source>
</reference>
<proteinExistence type="predicted"/>
<dbReference type="Proteomes" id="UP000032120">
    <property type="component" value="Unassembled WGS sequence"/>
</dbReference>
<keyword evidence="3" id="KW-1185">Reference proteome</keyword>
<organism evidence="2 3">
    <name type="scientific">Leucobacter komagatae</name>
    <dbReference type="NCBI Taxonomy" id="55969"/>
    <lineage>
        <taxon>Bacteria</taxon>
        <taxon>Bacillati</taxon>
        <taxon>Actinomycetota</taxon>
        <taxon>Actinomycetes</taxon>
        <taxon>Micrococcales</taxon>
        <taxon>Microbacteriaceae</taxon>
        <taxon>Leucobacter</taxon>
    </lineage>
</organism>
<dbReference type="InterPro" id="IPR013113">
    <property type="entry name" value="SIP_FAD-bd"/>
</dbReference>
<dbReference type="InterPro" id="IPR039374">
    <property type="entry name" value="SIP_fam"/>
</dbReference>
<dbReference type="PANTHER" id="PTHR30157:SF0">
    <property type="entry name" value="NADPH-DEPENDENT FERRIC-CHELATE REDUCTASE"/>
    <property type="match status" value="1"/>
</dbReference>
<dbReference type="Gene3D" id="2.40.30.10">
    <property type="entry name" value="Translation factors"/>
    <property type="match status" value="1"/>
</dbReference>
<dbReference type="AlphaFoldDB" id="A0A0D0IPE6"/>